<dbReference type="AlphaFoldDB" id="A0A9E5MNL3"/>
<dbReference type="CDD" id="cd07034">
    <property type="entry name" value="TPP_PYR_PFOR_IOR-alpha_like"/>
    <property type="match status" value="1"/>
</dbReference>
<evidence type="ECO:0000256" key="7">
    <source>
        <dbReference type="SAM" id="MobiDB-lite"/>
    </source>
</evidence>
<dbReference type="SUPFAM" id="SSF53323">
    <property type="entry name" value="Pyruvate-ferredoxin oxidoreductase, PFOR, domain III"/>
    <property type="match status" value="1"/>
</dbReference>
<dbReference type="Gene3D" id="3.40.920.10">
    <property type="entry name" value="Pyruvate-ferredoxin oxidoreductase, PFOR, domain III"/>
    <property type="match status" value="1"/>
</dbReference>
<dbReference type="GO" id="GO:0016625">
    <property type="term" value="F:oxidoreductase activity, acting on the aldehyde or oxo group of donors, iron-sulfur protein as acceptor"/>
    <property type="evidence" value="ECO:0007669"/>
    <property type="project" value="UniProtKB-ARBA"/>
</dbReference>
<keyword evidence="3" id="KW-0249">Electron transport</keyword>
<keyword evidence="1" id="KW-0813">Transport</keyword>
<proteinExistence type="predicted"/>
<accession>A0A9E5MNL3</accession>
<evidence type="ECO:0000259" key="8">
    <source>
        <dbReference type="PROSITE" id="PS51379"/>
    </source>
</evidence>
<dbReference type="GO" id="GO:0045333">
    <property type="term" value="P:cellular respiration"/>
    <property type="evidence" value="ECO:0007669"/>
    <property type="project" value="UniProtKB-ARBA"/>
</dbReference>
<dbReference type="InterPro" id="IPR002880">
    <property type="entry name" value="Pyrv_Fd/Flavodoxin_OxRdtase_N"/>
</dbReference>
<dbReference type="InterPro" id="IPR046667">
    <property type="entry name" value="DUF6537"/>
</dbReference>
<dbReference type="PANTHER" id="PTHR48084:SF3">
    <property type="entry name" value="SUBUNIT OF PYRUVATE:FLAVODOXIN OXIDOREDUCTASE"/>
    <property type="match status" value="1"/>
</dbReference>
<gene>
    <name evidence="9" type="ORF">G8770_18740</name>
</gene>
<dbReference type="NCBIfam" id="NF009588">
    <property type="entry name" value="PRK13029.1"/>
    <property type="match status" value="1"/>
</dbReference>
<evidence type="ECO:0000313" key="10">
    <source>
        <dbReference type="Proteomes" id="UP000787472"/>
    </source>
</evidence>
<dbReference type="GO" id="GO:0030976">
    <property type="term" value="F:thiamine pyrophosphate binding"/>
    <property type="evidence" value="ECO:0007669"/>
    <property type="project" value="InterPro"/>
</dbReference>
<evidence type="ECO:0000256" key="4">
    <source>
        <dbReference type="ARBA" id="ARBA00023002"/>
    </source>
</evidence>
<dbReference type="PROSITE" id="PS51379">
    <property type="entry name" value="4FE4S_FER_2"/>
    <property type="match status" value="1"/>
</dbReference>
<evidence type="ECO:0000256" key="2">
    <source>
        <dbReference type="ARBA" id="ARBA00022485"/>
    </source>
</evidence>
<keyword evidence="2" id="KW-0479">Metal-binding</keyword>
<protein>
    <submittedName>
        <fullName evidence="9">Indolepyruvate ferredoxin oxidoreductase family protein</fullName>
    </submittedName>
</protein>
<keyword evidence="2" id="KW-0004">4Fe-4S</keyword>
<dbReference type="InterPro" id="IPR002869">
    <property type="entry name" value="Pyrv_flavodox_OxRed_cen"/>
</dbReference>
<dbReference type="GO" id="GO:0044281">
    <property type="term" value="P:small molecule metabolic process"/>
    <property type="evidence" value="ECO:0007669"/>
    <property type="project" value="UniProtKB-ARBA"/>
</dbReference>
<dbReference type="InterPro" id="IPR029061">
    <property type="entry name" value="THDP-binding"/>
</dbReference>
<dbReference type="InterPro" id="IPR009014">
    <property type="entry name" value="Transketo_C/PFOR_II"/>
</dbReference>
<evidence type="ECO:0000256" key="5">
    <source>
        <dbReference type="ARBA" id="ARBA00023004"/>
    </source>
</evidence>
<evidence type="ECO:0000256" key="1">
    <source>
        <dbReference type="ARBA" id="ARBA00022448"/>
    </source>
</evidence>
<evidence type="ECO:0000256" key="3">
    <source>
        <dbReference type="ARBA" id="ARBA00022982"/>
    </source>
</evidence>
<feature type="domain" description="4Fe-4S ferredoxin-type" evidence="8">
    <location>
        <begin position="646"/>
        <end position="676"/>
    </location>
</feature>
<dbReference type="SUPFAM" id="SSF52922">
    <property type="entry name" value="TK C-terminal domain-like"/>
    <property type="match status" value="1"/>
</dbReference>
<dbReference type="NCBIfam" id="NF009589">
    <property type="entry name" value="PRK13030.1"/>
    <property type="match status" value="1"/>
</dbReference>
<evidence type="ECO:0000256" key="6">
    <source>
        <dbReference type="ARBA" id="ARBA00023014"/>
    </source>
</evidence>
<comment type="caution">
    <text evidence="9">The sequence shown here is derived from an EMBL/GenBank/DDBJ whole genome shotgun (WGS) entry which is preliminary data.</text>
</comment>
<dbReference type="Gene3D" id="3.40.50.970">
    <property type="match status" value="1"/>
</dbReference>
<dbReference type="Pfam" id="PF02775">
    <property type="entry name" value="TPP_enzyme_C"/>
    <property type="match status" value="1"/>
</dbReference>
<reference evidence="9" key="1">
    <citation type="submission" date="2020-03" db="EMBL/GenBank/DDBJ databases">
        <authorList>
            <person name="Guo F."/>
        </authorList>
    </citation>
    <scope>NUCLEOTIDE SEQUENCE</scope>
    <source>
        <strain evidence="9">JCM 30134</strain>
    </source>
</reference>
<evidence type="ECO:0000313" key="9">
    <source>
        <dbReference type="EMBL" id="NHO67588.1"/>
    </source>
</evidence>
<dbReference type="CDD" id="cd02008">
    <property type="entry name" value="TPP_IOR_alpha"/>
    <property type="match status" value="1"/>
</dbReference>
<dbReference type="Proteomes" id="UP000787472">
    <property type="component" value="Unassembled WGS sequence"/>
</dbReference>
<dbReference type="InterPro" id="IPR051457">
    <property type="entry name" value="2-oxoacid:Fd_oxidoreductase"/>
</dbReference>
<dbReference type="Pfam" id="PF01558">
    <property type="entry name" value="POR"/>
    <property type="match status" value="1"/>
</dbReference>
<dbReference type="SUPFAM" id="SSF52518">
    <property type="entry name" value="Thiamin diphosphate-binding fold (THDP-binding)"/>
    <property type="match status" value="2"/>
</dbReference>
<dbReference type="PANTHER" id="PTHR48084">
    <property type="entry name" value="2-OXOGLUTARATE OXIDOREDUCTASE SUBUNIT KORB-RELATED"/>
    <property type="match status" value="1"/>
</dbReference>
<dbReference type="GO" id="GO:0051539">
    <property type="term" value="F:4 iron, 4 sulfur cluster binding"/>
    <property type="evidence" value="ECO:0007669"/>
    <property type="project" value="UniProtKB-KW"/>
</dbReference>
<dbReference type="InterPro" id="IPR019752">
    <property type="entry name" value="Pyrv/ketoisovalerate_OxRed_cat"/>
</dbReference>
<dbReference type="InterPro" id="IPR011766">
    <property type="entry name" value="TPP_enzyme_TPP-bd"/>
</dbReference>
<sequence length="1191" mass="131830">MVKQTSGNSALVESATGPNSAVDQTSITLDDKYRLASGRAYMTGIEALVRLPMLQHQRDVARGLNTAGYISGYRGSPIGGLDQALWKASKYLEPHNIVFNPGVNEDLAMTAVWGSQQVNLFEGAKYDGVFGMWYGKGPGLDRSMDVLKHANAFGTSQYGGVLAVVGDDHACKSSTLPHQSEHSFMAASAPVLAPSNVQEILDLGIFGWELSRYSGCWVGLKAITENMDSAISADIDPDRVKIVIPESFEMPAGGLHGRWPDKPLEQEERLNHYKIYAAREFARVNKLNYITHDTPTPRLGIITSGKAYLDVLQALEDLGIDERMAAEIGLRVFKVGMPWPLEPTTTHEFAQGLTEILVVEEKRSVIEDQLTGQLYNWPVHERPRVVGEYDEHGKSLLTNLGELTPAMVARAIAARLQPFYRSDDIERRLQFLERKEQSLARPREIIERTPHYCSGCPHNTSTKVPEGSRALAGIGCHYMVTWMDRATHTFTQMGGEGATWLGQAPFTDTPHVFQNLGDGTYFHSGLLAIRAAVASGANITYKLLYNDAVAMTGGQPIDGPLSVAQVIYQLRGEGITRIAVVTDEPDKYPDDFPEFEGLTIDHRRRLDAVQKEMRQVKGTSVIIYDQTCAAEKRRRRKKGDYPDPAKRVLINSDVCEGCGDCGVVSNCLSVLPKETELGRKRTIDQSACNKDYSCVEGFCPSFVTVHGGQLRKKRSSVTQAVDIALPDPQLPALDKPWNVVMTGIGGTGVLTISSILGMAAHLQGKGCSVLNLTGLAQKFGAVVSHVRIGNSQNDIHAVRVPAGDAHLLLGCDLVVAAGEEALAKVNRDLSHAIINDYESPTAAFTRDPDMRFPKVAMKNAIAAEVGEDKTHFVNASQLAVELMGDAIGSNLFLLGFAYQKGLIPVDASAIEASIELNGVAVEFNRQAFVWGRRAAHDEKSVLDLLPQHKPPFQPLKSVDDIIDYRADFLIRYQDKNYANRYRQFVEQCRQAVWALKLKDDQEFDSHGADAFVAAVAKSYFKLLAIKDEYEVARLFAETGFMDRVKEQFEGNYELHFHLAPPTFSKKDPDTSKPVKQEYGPWMIKAFALLAKARRLRGTVFDVFSYSQERKMEVGLIAEFEELVEKDILPNLTTENLSVATELITSVEKVRGFGHIKEEAVKQWRQKRNETLDRFYGSETSAVHFVDLDQVV</sequence>
<organism evidence="9 10">
    <name type="scientific">Pseudomaricurvus hydrocarbonicus</name>
    <dbReference type="NCBI Taxonomy" id="1470433"/>
    <lineage>
        <taxon>Bacteria</taxon>
        <taxon>Pseudomonadati</taxon>
        <taxon>Pseudomonadota</taxon>
        <taxon>Gammaproteobacteria</taxon>
        <taxon>Cellvibrionales</taxon>
        <taxon>Cellvibrionaceae</taxon>
        <taxon>Pseudomaricurvus</taxon>
    </lineage>
</organism>
<dbReference type="Pfam" id="PF20169">
    <property type="entry name" value="DUF6537"/>
    <property type="match status" value="1"/>
</dbReference>
<feature type="region of interest" description="Disordered" evidence="7">
    <location>
        <begin position="1"/>
        <end position="23"/>
    </location>
</feature>
<name>A0A9E5MNL3_9GAMM</name>
<keyword evidence="4" id="KW-0560">Oxidoreductase</keyword>
<keyword evidence="6" id="KW-0411">Iron-sulfur</keyword>
<keyword evidence="5" id="KW-0408">Iron</keyword>
<keyword evidence="10" id="KW-1185">Reference proteome</keyword>
<dbReference type="EMBL" id="JAAONZ010000018">
    <property type="protein sequence ID" value="NHO67588.1"/>
    <property type="molecule type" value="Genomic_DNA"/>
</dbReference>
<dbReference type="InterPro" id="IPR017896">
    <property type="entry name" value="4Fe4S_Fe-S-bd"/>
</dbReference>